<dbReference type="InterPro" id="IPR029060">
    <property type="entry name" value="PIN-like_dom_sf"/>
</dbReference>
<dbReference type="InterPro" id="IPR032557">
    <property type="entry name" value="DUF4935"/>
</dbReference>
<sequence length="234" mass="25941">MNTTIIVVDTNILSASPRLRSQPWQQLREWASGRGVQVVVPEIVAMETVNVVVRDWRVQAQKLEALKLDQLGLADAVGAMVEEIRRQCVAYAQELRSSLSDLGACIAPVPTSIDHLEIARRSSERRAPYVDNRSDTEKKSSAASLKDGYRDTLIWFTLLATAADNPNAAVWFVSANRHDFGRRLKGRDDPNGPTLDTFPFPWHRQAGGRVERGWPNRSGAVRARLGSVGAASRE</sequence>
<accession>A0A974VYJ6</accession>
<evidence type="ECO:0000313" key="3">
    <source>
        <dbReference type="Proteomes" id="UP000662986"/>
    </source>
</evidence>
<feature type="domain" description="DUF4935" evidence="1">
    <location>
        <begin position="6"/>
        <end position="180"/>
    </location>
</feature>
<protein>
    <submittedName>
        <fullName evidence="2">DUF4935 domain-containing protein</fullName>
    </submittedName>
</protein>
<reference evidence="2 3" key="2">
    <citation type="journal article" date="2022" name="Arch. Microbiol.">
        <title>Rhodococcus pseudokoreensis sp. nov. isolated from the rhizosphere of young M26 apple rootstocks.</title>
        <authorList>
            <person name="Kampfer P."/>
            <person name="Glaeser S.P."/>
            <person name="Blom J."/>
            <person name="Wolf J."/>
            <person name="Benning S."/>
            <person name="Schloter M."/>
            <person name="Neumann-Schaal M."/>
        </authorList>
    </citation>
    <scope>NUCLEOTIDE SEQUENCE [LARGE SCALE GENOMIC DNA]</scope>
    <source>
        <strain evidence="2 3">R79</strain>
    </source>
</reference>
<evidence type="ECO:0000313" key="2">
    <source>
        <dbReference type="EMBL" id="QSE87975.1"/>
    </source>
</evidence>
<geneLocation type="plasmid" evidence="2 3">
    <name>unnamed1</name>
</geneLocation>
<dbReference type="EMBL" id="CP070618">
    <property type="protein sequence ID" value="QSE87975.1"/>
    <property type="molecule type" value="Genomic_DNA"/>
</dbReference>
<evidence type="ECO:0000259" key="1">
    <source>
        <dbReference type="Pfam" id="PF16289"/>
    </source>
</evidence>
<dbReference type="SUPFAM" id="SSF88723">
    <property type="entry name" value="PIN domain-like"/>
    <property type="match status" value="1"/>
</dbReference>
<gene>
    <name evidence="2" type="ORF">JWS13_04715</name>
</gene>
<keyword evidence="3" id="KW-1185">Reference proteome</keyword>
<dbReference type="Pfam" id="PF16289">
    <property type="entry name" value="PIN_12"/>
    <property type="match status" value="1"/>
</dbReference>
<name>A0A974VYJ6_9NOCA</name>
<proteinExistence type="predicted"/>
<keyword evidence="2" id="KW-0614">Plasmid</keyword>
<dbReference type="RefSeq" id="WP_206004734.1">
    <property type="nucleotide sequence ID" value="NZ_CP070618.1"/>
</dbReference>
<organism evidence="2 3">
    <name type="scientific">Rhodococcus pseudokoreensis</name>
    <dbReference type="NCBI Taxonomy" id="2811421"/>
    <lineage>
        <taxon>Bacteria</taxon>
        <taxon>Bacillati</taxon>
        <taxon>Actinomycetota</taxon>
        <taxon>Actinomycetes</taxon>
        <taxon>Mycobacteriales</taxon>
        <taxon>Nocardiaceae</taxon>
        <taxon>Rhodococcus</taxon>
    </lineage>
</organism>
<reference evidence="2 3" key="1">
    <citation type="journal article" date="2021" name="Microbiol. Resour. Announc.">
        <title>Complete Genome Sequences of Two Rhodococcus sp. Strains with Large and Linear Chromosomes, Isolated from Apple Rhizosphere.</title>
        <authorList>
            <person name="Benning S."/>
            <person name="Brugnone N."/>
            <person name="Siani R."/>
            <person name="Kublik S."/>
            <person name="Schloter M."/>
            <person name="Rad V."/>
        </authorList>
    </citation>
    <scope>NUCLEOTIDE SEQUENCE [LARGE SCALE GENOMIC DNA]</scope>
    <source>
        <strain evidence="2 3">R79</strain>
    </source>
</reference>
<dbReference type="Proteomes" id="UP000662986">
    <property type="component" value="Plasmid unnamed1"/>
</dbReference>